<keyword evidence="3" id="KW-1185">Reference proteome</keyword>
<dbReference type="Proteomes" id="UP000787672">
    <property type="component" value="Unassembled WGS sequence"/>
</dbReference>
<reference evidence="2 3" key="1">
    <citation type="submission" date="2021-06" db="EMBL/GenBank/DDBJ databases">
        <authorList>
            <person name="Sun Q."/>
            <person name="Li D."/>
        </authorList>
    </citation>
    <scope>NUCLEOTIDE SEQUENCE [LARGE SCALE GENOMIC DNA]</scope>
    <source>
        <strain evidence="2 3">MSJ-2</strain>
    </source>
</reference>
<dbReference type="EMBL" id="JAHLQN010000001">
    <property type="protein sequence ID" value="MBU5628161.1"/>
    <property type="molecule type" value="Genomic_DNA"/>
</dbReference>
<protein>
    <submittedName>
        <fullName evidence="2">Extracellular solute-binding protein</fullName>
    </submittedName>
</protein>
<feature type="chain" id="PRO_5045246376" evidence="1">
    <location>
        <begin position="24"/>
        <end position="444"/>
    </location>
</feature>
<name>A0ABS6FD18_9FIRM</name>
<evidence type="ECO:0000256" key="1">
    <source>
        <dbReference type="SAM" id="SignalP"/>
    </source>
</evidence>
<accession>A0ABS6FD18</accession>
<proteinExistence type="predicted"/>
<evidence type="ECO:0000313" key="2">
    <source>
        <dbReference type="EMBL" id="MBU5628161.1"/>
    </source>
</evidence>
<dbReference type="RefSeq" id="WP_216633440.1">
    <property type="nucleotide sequence ID" value="NZ_JAHLQN010000001.1"/>
</dbReference>
<evidence type="ECO:0000313" key="3">
    <source>
        <dbReference type="Proteomes" id="UP000787672"/>
    </source>
</evidence>
<dbReference type="InterPro" id="IPR006059">
    <property type="entry name" value="SBP"/>
</dbReference>
<gene>
    <name evidence="2" type="ORF">KQI82_14715</name>
</gene>
<dbReference type="PANTHER" id="PTHR43649">
    <property type="entry name" value="ARABINOSE-BINDING PROTEIN-RELATED"/>
    <property type="match status" value="1"/>
</dbReference>
<organism evidence="2 3">
    <name type="scientific">Dysosmobacter acutus</name>
    <dbReference type="NCBI Taxonomy" id="2841504"/>
    <lineage>
        <taxon>Bacteria</taxon>
        <taxon>Bacillati</taxon>
        <taxon>Bacillota</taxon>
        <taxon>Clostridia</taxon>
        <taxon>Eubacteriales</taxon>
        <taxon>Oscillospiraceae</taxon>
        <taxon>Dysosmobacter</taxon>
    </lineage>
</organism>
<dbReference type="InterPro" id="IPR050490">
    <property type="entry name" value="Bact_solute-bd_prot1"/>
</dbReference>
<feature type="signal peptide" evidence="1">
    <location>
        <begin position="1"/>
        <end position="23"/>
    </location>
</feature>
<keyword evidence="1" id="KW-0732">Signal</keyword>
<dbReference type="Pfam" id="PF13416">
    <property type="entry name" value="SBP_bac_8"/>
    <property type="match status" value="1"/>
</dbReference>
<dbReference type="PANTHER" id="PTHR43649:SF12">
    <property type="entry name" value="DIACETYLCHITOBIOSE BINDING PROTEIN DASA"/>
    <property type="match status" value="1"/>
</dbReference>
<sequence>MKKRIFLLAALAAGLVLCLAACGETNGDPITVTLWHVYGGEVNSPMNALVEEFNRTVGQEQGIRVRVDSVSNSGVIHESVLAAAYKDPGAPELPDLFVSYPKTVLALPDENILADYRDYFTDEELEGYLPEFVEEGTIHDRLVILPLAKSTEILFVNKTAFDRFAAETGASLGELATWEGLYAMAERYADWSGGKCFFVHDYHFNYFQVGVESLGEDFFDKNGIAFGPKFAYAWEPYARAALTGGLWLGSGYATEPLRTGDVIASVASSASVLYYSDVVTYEDNRTEQVEIVSLPCPIFEDGEKLVMQRGVGVCTVKSTPEREKACMTFLKWLTEPERNADFVTSLGYMPVTKEGFDRYLPAAIETLSDPMYVSLYEAFLKTRQDYTFYVPPQREDYLNLETHFEKAVRLRLAAGRAQYLEQGADALEPLLRTVREELQKSYGK</sequence>
<comment type="caution">
    <text evidence="2">The sequence shown here is derived from an EMBL/GenBank/DDBJ whole genome shotgun (WGS) entry which is preliminary data.</text>
</comment>